<reference evidence="2 3" key="1">
    <citation type="submission" date="2024-03" db="EMBL/GenBank/DDBJ databases">
        <title>Complete Genome Sequence and Annotation of Ignatzschineria larvae DSM 13226.</title>
        <authorList>
            <person name="Cantrell E."/>
            <person name="Burcham Z.M."/>
        </authorList>
    </citation>
    <scope>NUCLEOTIDE SEQUENCE [LARGE SCALE GENOMIC DNA]</scope>
    <source>
        <strain evidence="2 3">DSM 13226</strain>
    </source>
</reference>
<accession>A0ABZ3C0B9</accession>
<dbReference type="Proteomes" id="UP001449178">
    <property type="component" value="Chromosome"/>
</dbReference>
<sequence>MSALLPLATKRRSIYHIGKNVTQSAAEISEIVREISKQAPSAFNSQSSRVVVLFGDEHNALWDIVEKALSKVVPAENFAPTKAKIDSFRAGFGSILYFEDEAVVKNLQEQFPAYAHNFPRWSEHAHGITLYGIWMALAEVNIGASLQHYNELIEAEVKARWDIPETWSIRAQMPFGSIESPAEPKDFMPTDERFIVFGA</sequence>
<organism evidence="2 3">
    <name type="scientific">Ignatzschineria larvae DSM 13226</name>
    <dbReference type="NCBI Taxonomy" id="1111732"/>
    <lineage>
        <taxon>Bacteria</taxon>
        <taxon>Pseudomonadati</taxon>
        <taxon>Pseudomonadota</taxon>
        <taxon>Gammaproteobacteria</taxon>
        <taxon>Cardiobacteriales</taxon>
        <taxon>Ignatzschineriaceae</taxon>
        <taxon>Ignatzschineria</taxon>
    </lineage>
</organism>
<dbReference type="Gene3D" id="3.40.109.10">
    <property type="entry name" value="NADH Oxidase"/>
    <property type="match status" value="1"/>
</dbReference>
<evidence type="ECO:0000313" key="2">
    <source>
        <dbReference type="EMBL" id="WZW87572.1"/>
    </source>
</evidence>
<gene>
    <name evidence="2" type="ORF">WMO13_09405</name>
</gene>
<dbReference type="Pfam" id="PF00881">
    <property type="entry name" value="Nitroreductase"/>
    <property type="match status" value="1"/>
</dbReference>
<protein>
    <submittedName>
        <fullName evidence="2">Nitroreductase family protein</fullName>
    </submittedName>
</protein>
<dbReference type="SUPFAM" id="SSF55469">
    <property type="entry name" value="FMN-dependent nitroreductase-like"/>
    <property type="match status" value="1"/>
</dbReference>
<name>A0ABZ3C0B9_9GAMM</name>
<keyword evidence="3" id="KW-1185">Reference proteome</keyword>
<dbReference type="InterPro" id="IPR000415">
    <property type="entry name" value="Nitroreductase-like"/>
</dbReference>
<proteinExistence type="predicted"/>
<dbReference type="RefSeq" id="WP_026879521.1">
    <property type="nucleotide sequence ID" value="NZ_CP150637.1"/>
</dbReference>
<dbReference type="InterPro" id="IPR033877">
    <property type="entry name" value="Frm2/Hbn1"/>
</dbReference>
<dbReference type="PANTHER" id="PTHR43035">
    <property type="entry name" value="FATTY ACID REPRESSION MUTANT PROTEIN 2-RELATED"/>
    <property type="match status" value="1"/>
</dbReference>
<evidence type="ECO:0000259" key="1">
    <source>
        <dbReference type="Pfam" id="PF00881"/>
    </source>
</evidence>
<feature type="domain" description="Nitroreductase" evidence="1">
    <location>
        <begin position="9"/>
        <end position="176"/>
    </location>
</feature>
<dbReference type="InterPro" id="IPR029479">
    <property type="entry name" value="Nitroreductase"/>
</dbReference>
<evidence type="ECO:0000313" key="3">
    <source>
        <dbReference type="Proteomes" id="UP001449178"/>
    </source>
</evidence>
<dbReference type="PANTHER" id="PTHR43035:SF1">
    <property type="entry name" value="FATTY ACID REPRESSION MUTANT PROTEIN 2-RELATED"/>
    <property type="match status" value="1"/>
</dbReference>
<dbReference type="CDD" id="cd02140">
    <property type="entry name" value="Frm2-like"/>
    <property type="match status" value="1"/>
</dbReference>
<dbReference type="EMBL" id="CP150637">
    <property type="protein sequence ID" value="WZW87572.1"/>
    <property type="molecule type" value="Genomic_DNA"/>
</dbReference>